<protein>
    <submittedName>
        <fullName evidence="1">Uncharacterized protein</fullName>
    </submittedName>
</protein>
<organism evidence="1 2">
    <name type="scientific">Streptacidiphilus alkalitolerans</name>
    <dbReference type="NCBI Taxonomy" id="3342712"/>
    <lineage>
        <taxon>Bacteria</taxon>
        <taxon>Bacillati</taxon>
        <taxon>Actinomycetota</taxon>
        <taxon>Actinomycetes</taxon>
        <taxon>Kitasatosporales</taxon>
        <taxon>Streptomycetaceae</taxon>
        <taxon>Streptacidiphilus</taxon>
    </lineage>
</organism>
<accession>A0ABV6VG90</accession>
<dbReference type="EMBL" id="JBHEZX010000012">
    <property type="protein sequence ID" value="MFC1412648.1"/>
    <property type="molecule type" value="Genomic_DNA"/>
</dbReference>
<evidence type="ECO:0000313" key="1">
    <source>
        <dbReference type="EMBL" id="MFC1412648.1"/>
    </source>
</evidence>
<keyword evidence="2" id="KW-1185">Reference proteome</keyword>
<dbReference type="RefSeq" id="WP_380513531.1">
    <property type="nucleotide sequence ID" value="NZ_JBHEZX010000012.1"/>
</dbReference>
<sequence length="91" mass="9725">MSLEFVGIDPDTEKDGSPTVWVEEETADLILQGEKADALLAAEIRGQSWSPGHSAGIPAHESVTRIPARMVPIIRKACDAAERRAASGTEL</sequence>
<comment type="caution">
    <text evidence="1">The sequence shown here is derived from an EMBL/GenBank/DDBJ whole genome shotgun (WGS) entry which is preliminary data.</text>
</comment>
<reference evidence="1 2" key="1">
    <citation type="submission" date="2024-09" db="EMBL/GenBank/DDBJ databases">
        <authorList>
            <person name="Lee S.D."/>
        </authorList>
    </citation>
    <scope>NUCLEOTIDE SEQUENCE [LARGE SCALE GENOMIC DNA]</scope>
    <source>
        <strain evidence="1 2">N1-1</strain>
    </source>
</reference>
<name>A0ABV6VG90_9ACTN</name>
<proteinExistence type="predicted"/>
<evidence type="ECO:0000313" key="2">
    <source>
        <dbReference type="Proteomes" id="UP001592582"/>
    </source>
</evidence>
<dbReference type="Proteomes" id="UP001592582">
    <property type="component" value="Unassembled WGS sequence"/>
</dbReference>
<gene>
    <name evidence="1" type="ORF">ACEZDG_25595</name>
</gene>